<name>A0A5C4LII3_9HYPH</name>
<reference evidence="2 3" key="1">
    <citation type="submission" date="2019-06" db="EMBL/GenBank/DDBJ databases">
        <title>Genome of Methylobacterium sp. 17Sr1-39.</title>
        <authorList>
            <person name="Seo T."/>
        </authorList>
    </citation>
    <scope>NUCLEOTIDE SEQUENCE [LARGE SCALE GENOMIC DNA]</scope>
    <source>
        <strain evidence="2 3">17Sr1-39</strain>
    </source>
</reference>
<keyword evidence="3" id="KW-1185">Reference proteome</keyword>
<protein>
    <submittedName>
        <fullName evidence="2">Metal ABC transporter permease</fullName>
    </submittedName>
</protein>
<keyword evidence="1" id="KW-0732">Signal</keyword>
<dbReference type="OrthoDB" id="9799947at2"/>
<feature type="signal peptide" evidence="1">
    <location>
        <begin position="1"/>
        <end position="25"/>
    </location>
</feature>
<sequence>MTILRTIAAAGLTVAAGAALGAAQAAPQVERLRGTIERVEAETVTIRTRAGATETVRLVPGTRVAQLAPASLDQVKDGSFIGTAAKAGAKPGDPPVALEVLIFPESLRGAGEGHYPWDRLPDGAASGPVETSMTNGTVKAPEVETSMTNGTVKAPEVETTMTNGTVAGGPATAGGRTLTVSYKGQTLAVAVPPGTPVVMLEPADRAVLKPGAKIFASAVREGDRLEARSISVGKDGLTPPM</sequence>
<feature type="chain" id="PRO_5023107233" evidence="1">
    <location>
        <begin position="26"/>
        <end position="241"/>
    </location>
</feature>
<evidence type="ECO:0000313" key="2">
    <source>
        <dbReference type="EMBL" id="TNC13403.1"/>
    </source>
</evidence>
<gene>
    <name evidence="2" type="ORF">FF100_11365</name>
</gene>
<comment type="caution">
    <text evidence="2">The sequence shown here is derived from an EMBL/GenBank/DDBJ whole genome shotgun (WGS) entry which is preliminary data.</text>
</comment>
<organism evidence="2 3">
    <name type="scientific">Methylobacterium terricola</name>
    <dbReference type="NCBI Taxonomy" id="2583531"/>
    <lineage>
        <taxon>Bacteria</taxon>
        <taxon>Pseudomonadati</taxon>
        <taxon>Pseudomonadota</taxon>
        <taxon>Alphaproteobacteria</taxon>
        <taxon>Hyphomicrobiales</taxon>
        <taxon>Methylobacteriaceae</taxon>
        <taxon>Methylobacterium</taxon>
    </lineage>
</organism>
<accession>A0A5C4LII3</accession>
<dbReference type="EMBL" id="VDDA01000004">
    <property type="protein sequence ID" value="TNC13403.1"/>
    <property type="molecule type" value="Genomic_DNA"/>
</dbReference>
<dbReference type="Proteomes" id="UP000305267">
    <property type="component" value="Unassembled WGS sequence"/>
</dbReference>
<dbReference type="AlphaFoldDB" id="A0A5C4LII3"/>
<dbReference type="RefSeq" id="WP_139035839.1">
    <property type="nucleotide sequence ID" value="NZ_VDDA01000004.1"/>
</dbReference>
<evidence type="ECO:0000256" key="1">
    <source>
        <dbReference type="SAM" id="SignalP"/>
    </source>
</evidence>
<evidence type="ECO:0000313" key="3">
    <source>
        <dbReference type="Proteomes" id="UP000305267"/>
    </source>
</evidence>
<proteinExistence type="predicted"/>